<dbReference type="InterPro" id="IPR000719">
    <property type="entry name" value="Prot_kinase_dom"/>
</dbReference>
<evidence type="ECO:0000256" key="2">
    <source>
        <dbReference type="ARBA" id="ARBA00022527"/>
    </source>
</evidence>
<keyword evidence="6" id="KW-0418">Kinase</keyword>
<comment type="catalytic activity">
    <reaction evidence="9">
        <text>L-seryl-[protein] + ATP = O-phospho-L-seryl-[protein] + ADP + H(+)</text>
        <dbReference type="Rhea" id="RHEA:17989"/>
        <dbReference type="Rhea" id="RHEA-COMP:9863"/>
        <dbReference type="Rhea" id="RHEA-COMP:11604"/>
        <dbReference type="ChEBI" id="CHEBI:15378"/>
        <dbReference type="ChEBI" id="CHEBI:29999"/>
        <dbReference type="ChEBI" id="CHEBI:30616"/>
        <dbReference type="ChEBI" id="CHEBI:83421"/>
        <dbReference type="ChEBI" id="CHEBI:456216"/>
        <dbReference type="EC" id="2.7.11.1"/>
    </reaction>
</comment>
<keyword evidence="7 10" id="KW-0067">ATP-binding</keyword>
<comment type="similarity">
    <text evidence="11">Belongs to the protein kinase superfamily.</text>
</comment>
<protein>
    <recommendedName>
        <fullName evidence="1">non-specific serine/threonine protein kinase</fullName>
        <ecNumber evidence="1">2.7.11.1</ecNumber>
    </recommendedName>
</protein>
<keyword evidence="3" id="KW-0597">Phosphoprotein</keyword>
<evidence type="ECO:0000256" key="6">
    <source>
        <dbReference type="ARBA" id="ARBA00022777"/>
    </source>
</evidence>
<dbReference type="InterPro" id="IPR008271">
    <property type="entry name" value="Ser/Thr_kinase_AS"/>
</dbReference>
<evidence type="ECO:0000256" key="7">
    <source>
        <dbReference type="ARBA" id="ARBA00022840"/>
    </source>
</evidence>
<dbReference type="PROSITE" id="PS00108">
    <property type="entry name" value="PROTEIN_KINASE_ST"/>
    <property type="match status" value="1"/>
</dbReference>
<keyword evidence="15" id="KW-1185">Reference proteome</keyword>
<feature type="domain" description="AGC-kinase C-terminal" evidence="13">
    <location>
        <begin position="272"/>
        <end position="344"/>
    </location>
</feature>
<feature type="binding site" evidence="10">
    <location>
        <position position="53"/>
    </location>
    <ligand>
        <name>ATP</name>
        <dbReference type="ChEBI" id="CHEBI:30616"/>
    </ligand>
</feature>
<comment type="caution">
    <text evidence="14">The sequence shown here is derived from an EMBL/GenBank/DDBJ whole genome shotgun (WGS) entry which is preliminary data.</text>
</comment>
<proteinExistence type="inferred from homology"/>
<evidence type="ECO:0000256" key="10">
    <source>
        <dbReference type="PROSITE-ProRule" id="PRU10141"/>
    </source>
</evidence>
<dbReference type="InterPro" id="IPR000961">
    <property type="entry name" value="AGC-kinase_C"/>
</dbReference>
<dbReference type="PANTHER" id="PTHR24351">
    <property type="entry name" value="RIBOSOMAL PROTEIN S6 KINASE"/>
    <property type="match status" value="1"/>
</dbReference>
<dbReference type="Pfam" id="PF00069">
    <property type="entry name" value="Pkinase"/>
    <property type="match status" value="1"/>
</dbReference>
<dbReference type="EMBL" id="CAJZBQ010000013">
    <property type="protein sequence ID" value="CAG9315317.1"/>
    <property type="molecule type" value="Genomic_DNA"/>
</dbReference>
<dbReference type="InterPro" id="IPR045270">
    <property type="entry name" value="STKc_AGC"/>
</dbReference>
<dbReference type="FunFam" id="1.10.510.10:FF:000008">
    <property type="entry name" value="Non-specific serine/threonine protein kinase"/>
    <property type="match status" value="1"/>
</dbReference>
<organism evidence="14 15">
    <name type="scientific">Blepharisma stoltei</name>
    <dbReference type="NCBI Taxonomy" id="1481888"/>
    <lineage>
        <taxon>Eukaryota</taxon>
        <taxon>Sar</taxon>
        <taxon>Alveolata</taxon>
        <taxon>Ciliophora</taxon>
        <taxon>Postciliodesmatophora</taxon>
        <taxon>Heterotrichea</taxon>
        <taxon>Heterotrichida</taxon>
        <taxon>Blepharismidae</taxon>
        <taxon>Blepharisma</taxon>
    </lineage>
</organism>
<reference evidence="14" key="1">
    <citation type="submission" date="2021-09" db="EMBL/GenBank/DDBJ databases">
        <authorList>
            <consortium name="AG Swart"/>
            <person name="Singh M."/>
            <person name="Singh A."/>
            <person name="Seah K."/>
            <person name="Emmerich C."/>
        </authorList>
    </citation>
    <scope>NUCLEOTIDE SEQUENCE</scope>
    <source>
        <strain evidence="14">ATCC30299</strain>
    </source>
</reference>
<evidence type="ECO:0000256" key="11">
    <source>
        <dbReference type="RuleBase" id="RU000304"/>
    </source>
</evidence>
<evidence type="ECO:0000256" key="3">
    <source>
        <dbReference type="ARBA" id="ARBA00022553"/>
    </source>
</evidence>
<dbReference type="Gene3D" id="1.10.510.10">
    <property type="entry name" value="Transferase(Phosphotransferase) domain 1"/>
    <property type="match status" value="1"/>
</dbReference>
<name>A0AAU9ILG0_9CILI</name>
<accession>A0AAU9ILG0</accession>
<sequence>MAIENRSQVSIEDFNLLSVIGKGSYGKVLLVRKRDTQEVYAMKILKKKHLAAKNQIEHTRTERNILERIRHPYIVKLRYAFQNSQKLYLVLDYCPGGELFFHLNHAKRFDEERARFYAGCIILALEHLHKNNIVYRDLKPENVLIDADGYAKLTDFGLSKENIMDNSSARTFCGTPEYLAPEILLKQGHGQAVDWWSLGCIIFEMLSGLPPFYVNHRQEIYRRILSEEIKYLSTMSPDVKDLLQGLLQKSPEQRLGTGELGAEEIKSHPWFRTLDWFLLENKLIQPPFVPNVNGPADIKYFSKEFTNSPARDSVCFDQNAQTAACSPTYDGFSFTASPQSQSLLVHSDENTNPDECIFQFS</sequence>
<dbReference type="PROSITE" id="PS00107">
    <property type="entry name" value="PROTEIN_KINASE_ATP"/>
    <property type="match status" value="1"/>
</dbReference>
<feature type="domain" description="Protein kinase" evidence="12">
    <location>
        <begin position="14"/>
        <end position="271"/>
    </location>
</feature>
<evidence type="ECO:0000259" key="12">
    <source>
        <dbReference type="PROSITE" id="PS50011"/>
    </source>
</evidence>
<evidence type="ECO:0000256" key="4">
    <source>
        <dbReference type="ARBA" id="ARBA00022679"/>
    </source>
</evidence>
<evidence type="ECO:0000313" key="14">
    <source>
        <dbReference type="EMBL" id="CAG9315317.1"/>
    </source>
</evidence>
<dbReference type="GO" id="GO:0004674">
    <property type="term" value="F:protein serine/threonine kinase activity"/>
    <property type="evidence" value="ECO:0007669"/>
    <property type="project" value="UniProtKB-KW"/>
</dbReference>
<evidence type="ECO:0000256" key="8">
    <source>
        <dbReference type="ARBA" id="ARBA00047899"/>
    </source>
</evidence>
<evidence type="ECO:0000313" key="15">
    <source>
        <dbReference type="Proteomes" id="UP001162131"/>
    </source>
</evidence>
<dbReference type="AlphaFoldDB" id="A0AAU9ILG0"/>
<keyword evidence="5 10" id="KW-0547">Nucleotide-binding</keyword>
<dbReference type="GO" id="GO:0005524">
    <property type="term" value="F:ATP binding"/>
    <property type="evidence" value="ECO:0007669"/>
    <property type="project" value="UniProtKB-UniRule"/>
</dbReference>
<evidence type="ECO:0000259" key="13">
    <source>
        <dbReference type="PROSITE" id="PS51285"/>
    </source>
</evidence>
<dbReference type="EC" id="2.7.11.1" evidence="1"/>
<keyword evidence="2 11" id="KW-0723">Serine/threonine-protein kinase</keyword>
<dbReference type="SMART" id="SM00220">
    <property type="entry name" value="S_TKc"/>
    <property type="match status" value="1"/>
</dbReference>
<dbReference type="SMART" id="SM00133">
    <property type="entry name" value="S_TK_X"/>
    <property type="match status" value="1"/>
</dbReference>
<dbReference type="Proteomes" id="UP001162131">
    <property type="component" value="Unassembled WGS sequence"/>
</dbReference>
<dbReference type="InterPro" id="IPR011009">
    <property type="entry name" value="Kinase-like_dom_sf"/>
</dbReference>
<dbReference type="FunFam" id="3.30.200.20:FF:000048">
    <property type="entry name" value="Non-specific serine/threonine protein kinase"/>
    <property type="match status" value="1"/>
</dbReference>
<dbReference type="PROSITE" id="PS51285">
    <property type="entry name" value="AGC_KINASE_CTER"/>
    <property type="match status" value="1"/>
</dbReference>
<dbReference type="SUPFAM" id="SSF56112">
    <property type="entry name" value="Protein kinase-like (PK-like)"/>
    <property type="match status" value="1"/>
</dbReference>
<dbReference type="InterPro" id="IPR017441">
    <property type="entry name" value="Protein_kinase_ATP_BS"/>
</dbReference>
<dbReference type="PROSITE" id="PS50011">
    <property type="entry name" value="PROTEIN_KINASE_DOM"/>
    <property type="match status" value="1"/>
</dbReference>
<dbReference type="CDD" id="cd05123">
    <property type="entry name" value="STKc_AGC"/>
    <property type="match status" value="1"/>
</dbReference>
<evidence type="ECO:0000256" key="1">
    <source>
        <dbReference type="ARBA" id="ARBA00012513"/>
    </source>
</evidence>
<dbReference type="Gene3D" id="3.30.200.20">
    <property type="entry name" value="Phosphorylase Kinase, domain 1"/>
    <property type="match status" value="1"/>
</dbReference>
<comment type="catalytic activity">
    <reaction evidence="8">
        <text>L-threonyl-[protein] + ATP = O-phospho-L-threonyl-[protein] + ADP + H(+)</text>
        <dbReference type="Rhea" id="RHEA:46608"/>
        <dbReference type="Rhea" id="RHEA-COMP:11060"/>
        <dbReference type="Rhea" id="RHEA-COMP:11605"/>
        <dbReference type="ChEBI" id="CHEBI:15378"/>
        <dbReference type="ChEBI" id="CHEBI:30013"/>
        <dbReference type="ChEBI" id="CHEBI:30616"/>
        <dbReference type="ChEBI" id="CHEBI:61977"/>
        <dbReference type="ChEBI" id="CHEBI:456216"/>
        <dbReference type="EC" id="2.7.11.1"/>
    </reaction>
</comment>
<evidence type="ECO:0000256" key="5">
    <source>
        <dbReference type="ARBA" id="ARBA00022741"/>
    </source>
</evidence>
<keyword evidence="4" id="KW-0808">Transferase</keyword>
<gene>
    <name evidence="14" type="ORF">BSTOLATCC_MIC13091</name>
</gene>
<evidence type="ECO:0000256" key="9">
    <source>
        <dbReference type="ARBA" id="ARBA00048679"/>
    </source>
</evidence>